<dbReference type="SUPFAM" id="SSF56672">
    <property type="entry name" value="DNA/RNA polymerases"/>
    <property type="match status" value="1"/>
</dbReference>
<accession>A0A2P5ETU9</accession>
<gene>
    <name evidence="8" type="ORF">TorRG33x02_152010</name>
</gene>
<dbReference type="GO" id="GO:0004519">
    <property type="term" value="F:endonuclease activity"/>
    <property type="evidence" value="ECO:0007669"/>
    <property type="project" value="UniProtKB-KW"/>
</dbReference>
<dbReference type="PANTHER" id="PTHR34072:SF52">
    <property type="entry name" value="RIBONUCLEASE H"/>
    <property type="match status" value="1"/>
</dbReference>
<evidence type="ECO:0000259" key="7">
    <source>
        <dbReference type="Pfam" id="PF17917"/>
    </source>
</evidence>
<proteinExistence type="predicted"/>
<reference evidence="9" key="1">
    <citation type="submission" date="2016-06" db="EMBL/GenBank/DDBJ databases">
        <title>Parallel loss of symbiosis genes in relatives of nitrogen-fixing non-legume Parasponia.</title>
        <authorList>
            <person name="Van Velzen R."/>
            <person name="Holmer R."/>
            <person name="Bu F."/>
            <person name="Rutten L."/>
            <person name="Van Zeijl A."/>
            <person name="Liu W."/>
            <person name="Santuari L."/>
            <person name="Cao Q."/>
            <person name="Sharma T."/>
            <person name="Shen D."/>
            <person name="Roswanjaya Y."/>
            <person name="Wardhani T."/>
            <person name="Kalhor M.S."/>
            <person name="Jansen J."/>
            <person name="Van den Hoogen J."/>
            <person name="Gungor B."/>
            <person name="Hartog M."/>
            <person name="Hontelez J."/>
            <person name="Verver J."/>
            <person name="Yang W.-C."/>
            <person name="Schijlen E."/>
            <person name="Repin R."/>
            <person name="Schilthuizen M."/>
            <person name="Schranz E."/>
            <person name="Heidstra R."/>
            <person name="Miyata K."/>
            <person name="Fedorova E."/>
            <person name="Kohlen W."/>
            <person name="Bisseling T."/>
            <person name="Smit S."/>
            <person name="Geurts R."/>
        </authorList>
    </citation>
    <scope>NUCLEOTIDE SEQUENCE [LARGE SCALE GENOMIC DNA]</scope>
    <source>
        <strain evidence="9">cv. RG33-2</strain>
    </source>
</reference>
<keyword evidence="1" id="KW-0808">Transferase</keyword>
<keyword evidence="3" id="KW-0540">Nuclease</keyword>
<dbReference type="STRING" id="63057.A0A2P5ETU9"/>
<dbReference type="AlphaFoldDB" id="A0A2P5ETU9"/>
<evidence type="ECO:0000256" key="5">
    <source>
        <dbReference type="ARBA" id="ARBA00022801"/>
    </source>
</evidence>
<dbReference type="FunFam" id="3.10.20.370:FF:000001">
    <property type="entry name" value="Retrovirus-related Pol polyprotein from transposon 17.6-like protein"/>
    <property type="match status" value="1"/>
</dbReference>
<dbReference type="InterPro" id="IPR043502">
    <property type="entry name" value="DNA/RNA_pol_sf"/>
</dbReference>
<name>A0A2P5ETU9_TREOI</name>
<sequence>DHKSEEAFIRMKQSLTTTHVLTVPDSNEPYVVYTDASKTGLGCVLMQNGRVVAYASRQLKPHERNYPTHDLELAVVIFALKIWRCYLYGVKFDIFSDHKSLKYLFTQKDLNLRQQRWVEYMEDYDFDRQYHPGKANIVVDALSRKPHGVLATLVFKDWKNSVAIGDYNLQYFENKSVACLSNIVISPSLLQTVQQSQWQDRELRTTWNRLQNSEQLDGWSTNREGFLLFNGKLAVANEPNL</sequence>
<evidence type="ECO:0000256" key="1">
    <source>
        <dbReference type="ARBA" id="ARBA00022679"/>
    </source>
</evidence>
<dbReference type="CDD" id="cd09274">
    <property type="entry name" value="RNase_HI_RT_Ty3"/>
    <property type="match status" value="1"/>
</dbReference>
<evidence type="ECO:0000256" key="6">
    <source>
        <dbReference type="ARBA" id="ARBA00022918"/>
    </source>
</evidence>
<evidence type="ECO:0000256" key="2">
    <source>
        <dbReference type="ARBA" id="ARBA00022695"/>
    </source>
</evidence>
<keyword evidence="4" id="KW-0255">Endonuclease</keyword>
<feature type="non-terminal residue" evidence="8">
    <location>
        <position position="1"/>
    </location>
</feature>
<dbReference type="Gene3D" id="3.10.20.370">
    <property type="match status" value="1"/>
</dbReference>
<evidence type="ECO:0000313" key="8">
    <source>
        <dbReference type="EMBL" id="PON88972.1"/>
    </source>
</evidence>
<dbReference type="PANTHER" id="PTHR34072">
    <property type="entry name" value="ENZYMATIC POLYPROTEIN-RELATED"/>
    <property type="match status" value="1"/>
</dbReference>
<organism evidence="8 9">
    <name type="scientific">Trema orientale</name>
    <name type="common">Charcoal tree</name>
    <name type="synonym">Celtis orientalis</name>
    <dbReference type="NCBI Taxonomy" id="63057"/>
    <lineage>
        <taxon>Eukaryota</taxon>
        <taxon>Viridiplantae</taxon>
        <taxon>Streptophyta</taxon>
        <taxon>Embryophyta</taxon>
        <taxon>Tracheophyta</taxon>
        <taxon>Spermatophyta</taxon>
        <taxon>Magnoliopsida</taxon>
        <taxon>eudicotyledons</taxon>
        <taxon>Gunneridae</taxon>
        <taxon>Pentapetalae</taxon>
        <taxon>rosids</taxon>
        <taxon>fabids</taxon>
        <taxon>Rosales</taxon>
        <taxon>Cannabaceae</taxon>
        <taxon>Trema</taxon>
    </lineage>
</organism>
<keyword evidence="9" id="KW-1185">Reference proteome</keyword>
<dbReference type="OrthoDB" id="111931at2759"/>
<keyword evidence="5" id="KW-0378">Hydrolase</keyword>
<keyword evidence="2" id="KW-0548">Nucleotidyltransferase</keyword>
<protein>
    <recommendedName>
        <fullName evidence="7">Reverse transcriptase RNase H-like domain-containing protein</fullName>
    </recommendedName>
</protein>
<feature type="domain" description="Reverse transcriptase RNase H-like" evidence="7">
    <location>
        <begin position="25"/>
        <end position="124"/>
    </location>
</feature>
<evidence type="ECO:0000256" key="4">
    <source>
        <dbReference type="ARBA" id="ARBA00022759"/>
    </source>
</evidence>
<dbReference type="Pfam" id="PF17917">
    <property type="entry name" value="RT_RNaseH"/>
    <property type="match status" value="1"/>
</dbReference>
<dbReference type="InterPro" id="IPR041373">
    <property type="entry name" value="RT_RNaseH"/>
</dbReference>
<dbReference type="GO" id="GO:0003964">
    <property type="term" value="F:RNA-directed DNA polymerase activity"/>
    <property type="evidence" value="ECO:0007669"/>
    <property type="project" value="UniProtKB-KW"/>
</dbReference>
<dbReference type="EMBL" id="JXTC01000099">
    <property type="protein sequence ID" value="PON88972.1"/>
    <property type="molecule type" value="Genomic_DNA"/>
</dbReference>
<evidence type="ECO:0000256" key="3">
    <source>
        <dbReference type="ARBA" id="ARBA00022722"/>
    </source>
</evidence>
<dbReference type="GO" id="GO:0016787">
    <property type="term" value="F:hydrolase activity"/>
    <property type="evidence" value="ECO:0007669"/>
    <property type="project" value="UniProtKB-KW"/>
</dbReference>
<dbReference type="InParanoid" id="A0A2P5ETU9"/>
<keyword evidence="6" id="KW-0695">RNA-directed DNA polymerase</keyword>
<comment type="caution">
    <text evidence="8">The sequence shown here is derived from an EMBL/GenBank/DDBJ whole genome shotgun (WGS) entry which is preliminary data.</text>
</comment>
<dbReference type="Proteomes" id="UP000237000">
    <property type="component" value="Unassembled WGS sequence"/>
</dbReference>
<evidence type="ECO:0000313" key="9">
    <source>
        <dbReference type="Proteomes" id="UP000237000"/>
    </source>
</evidence>